<dbReference type="CDD" id="cd04301">
    <property type="entry name" value="NAT_SF"/>
    <property type="match status" value="1"/>
</dbReference>
<dbReference type="AlphaFoldDB" id="A0A0C9MZ27"/>
<dbReference type="PROSITE" id="PS51186">
    <property type="entry name" value="GNAT"/>
    <property type="match status" value="1"/>
</dbReference>
<name>A0A0C9MZ27_SPHPI</name>
<dbReference type="Proteomes" id="UP000032025">
    <property type="component" value="Unassembled WGS sequence"/>
</dbReference>
<comment type="caution">
    <text evidence="4">The sequence shown here is derived from an EMBL/GenBank/DDBJ whole genome shotgun (WGS) entry which is preliminary data.</text>
</comment>
<keyword evidence="1" id="KW-0808">Transferase</keyword>
<dbReference type="Pfam" id="PF13673">
    <property type="entry name" value="Acetyltransf_10"/>
    <property type="match status" value="1"/>
</dbReference>
<protein>
    <submittedName>
        <fullName evidence="4">DNA, contig: SP669</fullName>
    </submittedName>
</protein>
<dbReference type="NCBIfam" id="NF007807">
    <property type="entry name" value="PRK10514.1"/>
    <property type="match status" value="1"/>
</dbReference>
<evidence type="ECO:0000256" key="2">
    <source>
        <dbReference type="ARBA" id="ARBA00023315"/>
    </source>
</evidence>
<evidence type="ECO:0000313" key="4">
    <source>
        <dbReference type="EMBL" id="GAN15841.1"/>
    </source>
</evidence>
<dbReference type="InterPro" id="IPR016181">
    <property type="entry name" value="Acyl_CoA_acyltransferase"/>
</dbReference>
<organism evidence="4 5">
    <name type="scientific">Sphingomonas paucimobilis NBRC 13935</name>
    <dbReference type="NCBI Taxonomy" id="1219050"/>
    <lineage>
        <taxon>Bacteria</taxon>
        <taxon>Pseudomonadati</taxon>
        <taxon>Pseudomonadota</taxon>
        <taxon>Alphaproteobacteria</taxon>
        <taxon>Sphingomonadales</taxon>
        <taxon>Sphingomonadaceae</taxon>
        <taxon>Sphingomonas</taxon>
    </lineage>
</organism>
<dbReference type="RefSeq" id="WP_037567404.1">
    <property type="nucleotide sequence ID" value="NZ_BBJS01000069.1"/>
</dbReference>
<evidence type="ECO:0000313" key="5">
    <source>
        <dbReference type="Proteomes" id="UP000032025"/>
    </source>
</evidence>
<accession>A0A0C9MZ27</accession>
<dbReference type="EMBL" id="BBJS01000069">
    <property type="protein sequence ID" value="GAN15841.1"/>
    <property type="molecule type" value="Genomic_DNA"/>
</dbReference>
<keyword evidence="5" id="KW-1185">Reference proteome</keyword>
<dbReference type="SUPFAM" id="SSF55729">
    <property type="entry name" value="Acyl-CoA N-acyltransferases (Nat)"/>
    <property type="match status" value="1"/>
</dbReference>
<dbReference type="InterPro" id="IPR000182">
    <property type="entry name" value="GNAT_dom"/>
</dbReference>
<keyword evidence="2" id="KW-0012">Acyltransferase</keyword>
<gene>
    <name evidence="4" type="ORF">SP6_69_00010</name>
</gene>
<proteinExistence type="predicted"/>
<evidence type="ECO:0000259" key="3">
    <source>
        <dbReference type="PROSITE" id="PS51186"/>
    </source>
</evidence>
<dbReference type="Gene3D" id="3.40.630.30">
    <property type="match status" value="1"/>
</dbReference>
<dbReference type="PANTHER" id="PTHR43800">
    <property type="entry name" value="PEPTIDYL-LYSINE N-ACETYLTRANSFERASE YJAB"/>
    <property type="match status" value="1"/>
</dbReference>
<sequence>MFTIRSSRPTDGARILEIWRGAVDATHFFLSVEDRIAIGQEVCAFLPQAPLTLAVDQDDRPLGFMLIDNGHMEALFIDPTAFGHGIGAALVRHGLVLYPGMTTDVNEQNERAVGFYNRMGFIQTGRSSLDGQGRPYPLIHLAHGS</sequence>
<evidence type="ECO:0000256" key="1">
    <source>
        <dbReference type="ARBA" id="ARBA00022679"/>
    </source>
</evidence>
<dbReference type="GO" id="GO:0016747">
    <property type="term" value="F:acyltransferase activity, transferring groups other than amino-acyl groups"/>
    <property type="evidence" value="ECO:0007669"/>
    <property type="project" value="InterPro"/>
</dbReference>
<dbReference type="PANTHER" id="PTHR43800:SF1">
    <property type="entry name" value="PEPTIDYL-LYSINE N-ACETYLTRANSFERASE YJAB"/>
    <property type="match status" value="1"/>
</dbReference>
<feature type="domain" description="N-acetyltransferase" evidence="3">
    <location>
        <begin position="2"/>
        <end position="143"/>
    </location>
</feature>
<reference evidence="4 5" key="1">
    <citation type="submission" date="2014-08" db="EMBL/GenBank/DDBJ databases">
        <title>Whole genome shotgun sequence of Sphingomonas paucimobilis NBRC 13935.</title>
        <authorList>
            <person name="Hosoyama A."/>
            <person name="Hashimoto M."/>
            <person name="Hosoyama Y."/>
            <person name="Noguchi M."/>
            <person name="Uohara A."/>
            <person name="Ohji S."/>
            <person name="Katano-Makiyama Y."/>
            <person name="Ichikawa N."/>
            <person name="Kimura A."/>
            <person name="Yamazoe A."/>
            <person name="Fujita N."/>
        </authorList>
    </citation>
    <scope>NUCLEOTIDE SEQUENCE [LARGE SCALE GENOMIC DNA]</scope>
    <source>
        <strain evidence="4 5">NBRC 13935</strain>
    </source>
</reference>